<evidence type="ECO:0008006" key="2">
    <source>
        <dbReference type="Google" id="ProtNLM"/>
    </source>
</evidence>
<evidence type="ECO:0000313" key="1">
    <source>
        <dbReference type="EMBL" id="GAG42850.1"/>
    </source>
</evidence>
<proteinExistence type="predicted"/>
<sequence length="83" mass="8213">MSELLRKILPAIALAAIGLLVALMVLTIAGGTASAQYPPPAGSVTVSLSDPTPATGSSVTVTCTVLDTVGNPVAGEVCEFTIT</sequence>
<dbReference type="AlphaFoldDB" id="X0XI81"/>
<accession>X0XI81</accession>
<dbReference type="EMBL" id="BARS01057759">
    <property type="protein sequence ID" value="GAG42850.1"/>
    <property type="molecule type" value="Genomic_DNA"/>
</dbReference>
<comment type="caution">
    <text evidence="1">The sequence shown here is derived from an EMBL/GenBank/DDBJ whole genome shotgun (WGS) entry which is preliminary data.</text>
</comment>
<feature type="non-terminal residue" evidence="1">
    <location>
        <position position="83"/>
    </location>
</feature>
<reference evidence="1" key="1">
    <citation type="journal article" date="2014" name="Front. Microbiol.">
        <title>High frequency of phylogenetically diverse reductive dehalogenase-homologous genes in deep subseafloor sedimentary metagenomes.</title>
        <authorList>
            <person name="Kawai M."/>
            <person name="Futagami T."/>
            <person name="Toyoda A."/>
            <person name="Takaki Y."/>
            <person name="Nishi S."/>
            <person name="Hori S."/>
            <person name="Arai W."/>
            <person name="Tsubouchi T."/>
            <person name="Morono Y."/>
            <person name="Uchiyama I."/>
            <person name="Ito T."/>
            <person name="Fujiyama A."/>
            <person name="Inagaki F."/>
            <person name="Takami H."/>
        </authorList>
    </citation>
    <scope>NUCLEOTIDE SEQUENCE</scope>
    <source>
        <strain evidence="1">Expedition CK06-06</strain>
    </source>
</reference>
<name>X0XI81_9ZZZZ</name>
<protein>
    <recommendedName>
        <fullName evidence="2">Big-1 domain-containing protein</fullName>
    </recommendedName>
</protein>
<organism evidence="1">
    <name type="scientific">marine sediment metagenome</name>
    <dbReference type="NCBI Taxonomy" id="412755"/>
    <lineage>
        <taxon>unclassified sequences</taxon>
        <taxon>metagenomes</taxon>
        <taxon>ecological metagenomes</taxon>
    </lineage>
</organism>
<gene>
    <name evidence="1" type="ORF">S01H1_84553</name>
</gene>